<keyword evidence="4" id="KW-1185">Reference proteome</keyword>
<dbReference type="PROSITE" id="PS51144">
    <property type="entry name" value="ALPHA_CA_2"/>
    <property type="match status" value="1"/>
</dbReference>
<organism evidence="3 4">
    <name type="scientific">Tribolium castaneum</name>
    <name type="common">Red flour beetle</name>
    <dbReference type="NCBI Taxonomy" id="7070"/>
    <lineage>
        <taxon>Eukaryota</taxon>
        <taxon>Metazoa</taxon>
        <taxon>Ecdysozoa</taxon>
        <taxon>Arthropoda</taxon>
        <taxon>Hexapoda</taxon>
        <taxon>Insecta</taxon>
        <taxon>Pterygota</taxon>
        <taxon>Neoptera</taxon>
        <taxon>Endopterygota</taxon>
        <taxon>Coleoptera</taxon>
        <taxon>Polyphaga</taxon>
        <taxon>Cucujiformia</taxon>
        <taxon>Tenebrionidae</taxon>
        <taxon>Tenebrionidae incertae sedis</taxon>
        <taxon>Tribolium</taxon>
    </lineage>
</organism>
<evidence type="ECO:0000256" key="1">
    <source>
        <dbReference type="SAM" id="MobiDB-lite"/>
    </source>
</evidence>
<name>A0A139WEP8_TRICA</name>
<proteinExistence type="predicted"/>
<feature type="region of interest" description="Disordered" evidence="1">
    <location>
        <begin position="1"/>
        <end position="50"/>
    </location>
</feature>
<dbReference type="InterPro" id="IPR001148">
    <property type="entry name" value="CA_dom"/>
</dbReference>
<accession>A0A139WEP8</accession>
<evidence type="ECO:0000313" key="3">
    <source>
        <dbReference type="EMBL" id="KYB26423.1"/>
    </source>
</evidence>
<dbReference type="AlphaFoldDB" id="A0A139WEP8"/>
<sequence length="78" mass="8702">MQTNVHIDTKNLGPSPEHRIKGQQRTIETKHRHHAYSSSSSSNSRPQCSLQLQKARAVHELSPPLFSHALHPGFALVS</sequence>
<protein>
    <recommendedName>
        <fullName evidence="2">Alpha-carbonic anhydrase domain-containing protein</fullName>
    </recommendedName>
</protein>
<dbReference type="InParanoid" id="A0A139WEP8"/>
<feature type="domain" description="Alpha-carbonic anhydrase" evidence="2">
    <location>
        <begin position="1"/>
        <end position="78"/>
    </location>
</feature>
<reference evidence="3 4" key="1">
    <citation type="journal article" date="2008" name="Nature">
        <title>The genome of the model beetle and pest Tribolium castaneum.</title>
        <authorList>
            <consortium name="Tribolium Genome Sequencing Consortium"/>
            <person name="Richards S."/>
            <person name="Gibbs R.A."/>
            <person name="Weinstock G.M."/>
            <person name="Brown S.J."/>
            <person name="Denell R."/>
            <person name="Beeman R.W."/>
            <person name="Gibbs R."/>
            <person name="Beeman R.W."/>
            <person name="Brown S.J."/>
            <person name="Bucher G."/>
            <person name="Friedrich M."/>
            <person name="Grimmelikhuijzen C.J."/>
            <person name="Klingler M."/>
            <person name="Lorenzen M."/>
            <person name="Richards S."/>
            <person name="Roth S."/>
            <person name="Schroder R."/>
            <person name="Tautz D."/>
            <person name="Zdobnov E.M."/>
            <person name="Muzny D."/>
            <person name="Gibbs R.A."/>
            <person name="Weinstock G.M."/>
            <person name="Attaway T."/>
            <person name="Bell S."/>
            <person name="Buhay C.J."/>
            <person name="Chandrabose M.N."/>
            <person name="Chavez D."/>
            <person name="Clerk-Blankenburg K.P."/>
            <person name="Cree A."/>
            <person name="Dao M."/>
            <person name="Davis C."/>
            <person name="Chacko J."/>
            <person name="Dinh H."/>
            <person name="Dugan-Rocha S."/>
            <person name="Fowler G."/>
            <person name="Garner T.T."/>
            <person name="Garnes J."/>
            <person name="Gnirke A."/>
            <person name="Hawes A."/>
            <person name="Hernandez J."/>
            <person name="Hines S."/>
            <person name="Holder M."/>
            <person name="Hume J."/>
            <person name="Jhangiani S.N."/>
            <person name="Joshi V."/>
            <person name="Khan Z.M."/>
            <person name="Jackson L."/>
            <person name="Kovar C."/>
            <person name="Kowis A."/>
            <person name="Lee S."/>
            <person name="Lewis L.R."/>
            <person name="Margolis J."/>
            <person name="Morgan M."/>
            <person name="Nazareth L.V."/>
            <person name="Nguyen N."/>
            <person name="Okwuonu G."/>
            <person name="Parker D."/>
            <person name="Richards S."/>
            <person name="Ruiz S.J."/>
            <person name="Santibanez J."/>
            <person name="Savard J."/>
            <person name="Scherer S.E."/>
            <person name="Schneider B."/>
            <person name="Sodergren E."/>
            <person name="Tautz D."/>
            <person name="Vattahil S."/>
            <person name="Villasana D."/>
            <person name="White C.S."/>
            <person name="Wright R."/>
            <person name="Park Y."/>
            <person name="Beeman R.W."/>
            <person name="Lord J."/>
            <person name="Oppert B."/>
            <person name="Lorenzen M."/>
            <person name="Brown S."/>
            <person name="Wang L."/>
            <person name="Savard J."/>
            <person name="Tautz D."/>
            <person name="Richards S."/>
            <person name="Weinstock G."/>
            <person name="Gibbs R.A."/>
            <person name="Liu Y."/>
            <person name="Worley K."/>
            <person name="Weinstock G."/>
            <person name="Elsik C.G."/>
            <person name="Reese J.T."/>
            <person name="Elhaik E."/>
            <person name="Landan G."/>
            <person name="Graur D."/>
            <person name="Arensburger P."/>
            <person name="Atkinson P."/>
            <person name="Beeman R.W."/>
            <person name="Beidler J."/>
            <person name="Brown S.J."/>
            <person name="Demuth J.P."/>
            <person name="Drury D.W."/>
            <person name="Du Y.Z."/>
            <person name="Fujiwara H."/>
            <person name="Lorenzen M."/>
            <person name="Maselli V."/>
            <person name="Osanai M."/>
            <person name="Park Y."/>
            <person name="Robertson H.M."/>
            <person name="Tu Z."/>
            <person name="Wang J.J."/>
            <person name="Wang S."/>
            <person name="Richards S."/>
            <person name="Song H."/>
            <person name="Zhang L."/>
            <person name="Sodergren E."/>
            <person name="Werner D."/>
            <person name="Stanke M."/>
            <person name="Morgenstern B."/>
            <person name="Solovyev V."/>
            <person name="Kosarev P."/>
            <person name="Brown G."/>
            <person name="Chen H.C."/>
            <person name="Ermolaeva O."/>
            <person name="Hlavina W."/>
            <person name="Kapustin Y."/>
            <person name="Kiryutin B."/>
            <person name="Kitts P."/>
            <person name="Maglott D."/>
            <person name="Pruitt K."/>
            <person name="Sapojnikov V."/>
            <person name="Souvorov A."/>
            <person name="Mackey A.J."/>
            <person name="Waterhouse R.M."/>
            <person name="Wyder S."/>
            <person name="Zdobnov E.M."/>
            <person name="Zdobnov E.M."/>
            <person name="Wyder S."/>
            <person name="Kriventseva E.V."/>
            <person name="Kadowaki T."/>
            <person name="Bork P."/>
            <person name="Aranda M."/>
            <person name="Bao R."/>
            <person name="Beermann A."/>
            <person name="Berns N."/>
            <person name="Bolognesi R."/>
            <person name="Bonneton F."/>
            <person name="Bopp D."/>
            <person name="Brown S.J."/>
            <person name="Bucher G."/>
            <person name="Butts T."/>
            <person name="Chaumot A."/>
            <person name="Denell R.E."/>
            <person name="Ferrier D.E."/>
            <person name="Friedrich M."/>
            <person name="Gordon C.M."/>
            <person name="Jindra M."/>
            <person name="Klingler M."/>
            <person name="Lan Q."/>
            <person name="Lattorff H.M."/>
            <person name="Laudet V."/>
            <person name="von Levetsow C."/>
            <person name="Liu Z."/>
            <person name="Lutz R."/>
            <person name="Lynch J.A."/>
            <person name="da Fonseca R.N."/>
            <person name="Posnien N."/>
            <person name="Reuter R."/>
            <person name="Roth S."/>
            <person name="Savard J."/>
            <person name="Schinko J.B."/>
            <person name="Schmitt C."/>
            <person name="Schoppmeier M."/>
            <person name="Schroder R."/>
            <person name="Shippy T.D."/>
            <person name="Simonnet F."/>
            <person name="Marques-Souza H."/>
            <person name="Tautz D."/>
            <person name="Tomoyasu Y."/>
            <person name="Trauner J."/>
            <person name="Van der Zee M."/>
            <person name="Vervoort M."/>
            <person name="Wittkopp N."/>
            <person name="Wimmer E.A."/>
            <person name="Yang X."/>
            <person name="Jones A.K."/>
            <person name="Sattelle D.B."/>
            <person name="Ebert P.R."/>
            <person name="Nelson D."/>
            <person name="Scott J.G."/>
            <person name="Beeman R.W."/>
            <person name="Muthukrishnan S."/>
            <person name="Kramer K.J."/>
            <person name="Arakane Y."/>
            <person name="Beeman R.W."/>
            <person name="Zhu Q."/>
            <person name="Hogenkamp D."/>
            <person name="Dixit R."/>
            <person name="Oppert B."/>
            <person name="Jiang H."/>
            <person name="Zou Z."/>
            <person name="Marshall J."/>
            <person name="Elpidina E."/>
            <person name="Vinokurov K."/>
            <person name="Oppert C."/>
            <person name="Zou Z."/>
            <person name="Evans J."/>
            <person name="Lu Z."/>
            <person name="Zhao P."/>
            <person name="Sumathipala N."/>
            <person name="Altincicek B."/>
            <person name="Vilcinskas A."/>
            <person name="Williams M."/>
            <person name="Hultmark D."/>
            <person name="Hetru C."/>
            <person name="Jiang H."/>
            <person name="Grimmelikhuijzen C.J."/>
            <person name="Hauser F."/>
            <person name="Cazzamali G."/>
            <person name="Williamson M."/>
            <person name="Park Y."/>
            <person name="Li B."/>
            <person name="Tanaka Y."/>
            <person name="Predel R."/>
            <person name="Neupert S."/>
            <person name="Schachtner J."/>
            <person name="Verleyen P."/>
            <person name="Raible F."/>
            <person name="Bork P."/>
            <person name="Friedrich M."/>
            <person name="Walden K.K."/>
            <person name="Robertson H.M."/>
            <person name="Angeli S."/>
            <person name="Foret S."/>
            <person name="Bucher G."/>
            <person name="Schuetz S."/>
            <person name="Maleszka R."/>
            <person name="Wimmer E.A."/>
            <person name="Beeman R.W."/>
            <person name="Lorenzen M."/>
            <person name="Tomoyasu Y."/>
            <person name="Miller S.C."/>
            <person name="Grossmann D."/>
            <person name="Bucher G."/>
        </authorList>
    </citation>
    <scope>NUCLEOTIDE SEQUENCE [LARGE SCALE GENOMIC DNA]</scope>
    <source>
        <strain evidence="3 4">Georgia GA2</strain>
    </source>
</reference>
<evidence type="ECO:0000259" key="2">
    <source>
        <dbReference type="PROSITE" id="PS51144"/>
    </source>
</evidence>
<dbReference type="Proteomes" id="UP000007266">
    <property type="component" value="Linkage group 7"/>
</dbReference>
<dbReference type="EMBL" id="KQ971354">
    <property type="protein sequence ID" value="KYB26423.1"/>
    <property type="molecule type" value="Genomic_DNA"/>
</dbReference>
<gene>
    <name evidence="3" type="primary">AUGUSTUS-3.0.2_33774</name>
    <name evidence="3" type="ORF">TcasGA2_TC033774</name>
</gene>
<evidence type="ECO:0000313" key="4">
    <source>
        <dbReference type="Proteomes" id="UP000007266"/>
    </source>
</evidence>
<reference evidence="3 4" key="2">
    <citation type="journal article" date="2010" name="Nucleic Acids Res.">
        <title>BeetleBase in 2010: revisions to provide comprehensive genomic information for Tribolium castaneum.</title>
        <authorList>
            <person name="Kim H.S."/>
            <person name="Murphy T."/>
            <person name="Xia J."/>
            <person name="Caragea D."/>
            <person name="Park Y."/>
            <person name="Beeman R.W."/>
            <person name="Lorenzen M.D."/>
            <person name="Butcher S."/>
            <person name="Manak J.R."/>
            <person name="Brown S.J."/>
        </authorList>
    </citation>
    <scope>GENOME REANNOTATION</scope>
    <source>
        <strain evidence="3 4">Georgia GA2</strain>
    </source>
</reference>